<feature type="chain" id="PRO_5042063167" evidence="1">
    <location>
        <begin position="25"/>
        <end position="137"/>
    </location>
</feature>
<dbReference type="AlphaFoldDB" id="A0AAE3VRN0"/>
<organism evidence="2 3">
    <name type="scientific">Amorphus orientalis</name>
    <dbReference type="NCBI Taxonomy" id="649198"/>
    <lineage>
        <taxon>Bacteria</taxon>
        <taxon>Pseudomonadati</taxon>
        <taxon>Pseudomonadota</taxon>
        <taxon>Alphaproteobacteria</taxon>
        <taxon>Hyphomicrobiales</taxon>
        <taxon>Amorphaceae</taxon>
        <taxon>Amorphus</taxon>
    </lineage>
</organism>
<proteinExistence type="predicted"/>
<name>A0AAE3VRN0_9HYPH</name>
<evidence type="ECO:0000256" key="1">
    <source>
        <dbReference type="SAM" id="SignalP"/>
    </source>
</evidence>
<keyword evidence="3" id="KW-1185">Reference proteome</keyword>
<accession>A0AAE3VRN0</accession>
<dbReference type="Proteomes" id="UP001229244">
    <property type="component" value="Unassembled WGS sequence"/>
</dbReference>
<reference evidence="2" key="1">
    <citation type="submission" date="2023-07" db="EMBL/GenBank/DDBJ databases">
        <title>Genomic Encyclopedia of Type Strains, Phase IV (KMG-IV): sequencing the most valuable type-strain genomes for metagenomic binning, comparative biology and taxonomic classification.</title>
        <authorList>
            <person name="Goeker M."/>
        </authorList>
    </citation>
    <scope>NUCLEOTIDE SEQUENCE</scope>
    <source>
        <strain evidence="2">DSM 21202</strain>
    </source>
</reference>
<sequence length="137" mass="15173">MRRGWMLAAAAVVGLGLASTQAGAKEFYVEDSAPGVEKKCYVKAFVPAKVRVNTEGRLVRPAKKQWVVRKVGAVEQWELVTQPAVYVETREVVEQAHYTLRRVACGAPPEPAKKAPNCYETGGSRVICEPDWTRTRN</sequence>
<dbReference type="EMBL" id="JAUSUL010000004">
    <property type="protein sequence ID" value="MDQ0316940.1"/>
    <property type="molecule type" value="Genomic_DNA"/>
</dbReference>
<dbReference type="RefSeq" id="WP_306886834.1">
    <property type="nucleotide sequence ID" value="NZ_JAUSUL010000004.1"/>
</dbReference>
<evidence type="ECO:0000313" key="3">
    <source>
        <dbReference type="Proteomes" id="UP001229244"/>
    </source>
</evidence>
<feature type="signal peptide" evidence="1">
    <location>
        <begin position="1"/>
        <end position="24"/>
    </location>
</feature>
<evidence type="ECO:0000313" key="2">
    <source>
        <dbReference type="EMBL" id="MDQ0316940.1"/>
    </source>
</evidence>
<keyword evidence="1" id="KW-0732">Signal</keyword>
<comment type="caution">
    <text evidence="2">The sequence shown here is derived from an EMBL/GenBank/DDBJ whole genome shotgun (WGS) entry which is preliminary data.</text>
</comment>
<protein>
    <submittedName>
        <fullName evidence="2">Uncharacterized protein</fullName>
    </submittedName>
</protein>
<gene>
    <name evidence="2" type="ORF">J2S73_003417</name>
</gene>